<sequence length="393" mass="42862">MSKNNGSIRKRQSNGKLPDGAVIAGKNDIALTSEQNTEDSGSWLRLLICVGGIYASFLTWGILQERITTTNYGTDAKREVFKYSIFMNTVQSIFAAIFGYVFILMTRKSSTDLPIIPKVEMLWPLGMVTLTSAFASPFGYASLQYVDYITFILAKSCKLLPVMFLHVTLYGKRYPFYKYAVVGLVTAGVAIFTLQQPAGKKKKGADGNSSFGLLLLGINLLFDGLTNAAQDSIYAKFRPYSGQQMMCALNIMSSLLTSTYLLVLPYLAQSGIGSLIGLDLGTGVGELYGALDFIQRHPEVGWDILGFAASGALGQVFIFMTLSIFGSLLLVTVTVTRKIFTMVLSVFWFGHKLTPGQLVGVGLVFGGIGIEAQLTRREKAQKELAKELAKKGK</sequence>
<keyword evidence="7 11" id="KW-1133">Transmembrane helix</keyword>
<keyword evidence="4" id="KW-0762">Sugar transport</keyword>
<evidence type="ECO:0000256" key="6">
    <source>
        <dbReference type="ARBA" id="ARBA00022824"/>
    </source>
</evidence>
<dbReference type="GO" id="GO:0000139">
    <property type="term" value="C:Golgi membrane"/>
    <property type="evidence" value="ECO:0007669"/>
    <property type="project" value="TreeGrafter"/>
</dbReference>
<keyword evidence="5 11" id="KW-0812">Transmembrane</keyword>
<comment type="similarity">
    <text evidence="2">Belongs to the nucleotide-sugar transporter family. SLC35B subfamily.</text>
</comment>
<evidence type="ECO:0000256" key="5">
    <source>
        <dbReference type="ARBA" id="ARBA00022692"/>
    </source>
</evidence>
<gene>
    <name evidence="12" type="ORF">SEPMUDRAFT_145533</name>
</gene>
<dbReference type="GO" id="GO:0005460">
    <property type="term" value="F:UDP-glucose transmembrane transporter activity"/>
    <property type="evidence" value="ECO:0007669"/>
    <property type="project" value="TreeGrafter"/>
</dbReference>
<dbReference type="EMBL" id="KB456260">
    <property type="protein sequence ID" value="EMF16222.1"/>
    <property type="molecule type" value="Genomic_DNA"/>
</dbReference>
<comment type="subcellular location">
    <subcellularLocation>
        <location evidence="1">Endoplasmic reticulum membrane</location>
        <topology evidence="1">Multi-pass membrane protein</topology>
    </subcellularLocation>
</comment>
<evidence type="ECO:0000256" key="2">
    <source>
        <dbReference type="ARBA" id="ARBA00010694"/>
    </source>
</evidence>
<feature type="transmembrane region" description="Helical" evidence="11">
    <location>
        <begin position="122"/>
        <end position="142"/>
    </location>
</feature>
<dbReference type="eggNOG" id="KOG1581">
    <property type="taxonomic scope" value="Eukaryota"/>
</dbReference>
<evidence type="ECO:0000256" key="11">
    <source>
        <dbReference type="SAM" id="Phobius"/>
    </source>
</evidence>
<evidence type="ECO:0000256" key="7">
    <source>
        <dbReference type="ARBA" id="ARBA00022989"/>
    </source>
</evidence>
<dbReference type="GeneID" id="27900249"/>
<dbReference type="PANTHER" id="PTHR10778">
    <property type="entry name" value="SOLUTE CARRIER FAMILY 35 MEMBER B"/>
    <property type="match status" value="1"/>
</dbReference>
<evidence type="ECO:0000256" key="9">
    <source>
        <dbReference type="ARBA" id="ARBA00041103"/>
    </source>
</evidence>
<dbReference type="GO" id="GO:0005459">
    <property type="term" value="F:UDP-galactose transmembrane transporter activity"/>
    <property type="evidence" value="ECO:0007669"/>
    <property type="project" value="EnsemblFungi"/>
</dbReference>
<feature type="transmembrane region" description="Helical" evidence="11">
    <location>
        <begin position="148"/>
        <end position="169"/>
    </location>
</feature>
<dbReference type="HOGENOM" id="CLU_036019_0_2_1"/>
<evidence type="ECO:0000313" key="13">
    <source>
        <dbReference type="Proteomes" id="UP000016931"/>
    </source>
</evidence>
<dbReference type="GO" id="GO:0120112">
    <property type="term" value="P:UDP-glucose transmembrane transport into endoplasmic reticulum"/>
    <property type="evidence" value="ECO:0007669"/>
    <property type="project" value="EnsemblFungi"/>
</dbReference>
<dbReference type="Pfam" id="PF08449">
    <property type="entry name" value="UAA"/>
    <property type="match status" value="1"/>
</dbReference>
<dbReference type="Proteomes" id="UP000016931">
    <property type="component" value="Unassembled WGS sequence"/>
</dbReference>
<dbReference type="SUPFAM" id="SSF103481">
    <property type="entry name" value="Multidrug resistance efflux transporter EmrE"/>
    <property type="match status" value="2"/>
</dbReference>
<evidence type="ECO:0000256" key="3">
    <source>
        <dbReference type="ARBA" id="ARBA00022448"/>
    </source>
</evidence>
<feature type="region of interest" description="Disordered" evidence="10">
    <location>
        <begin position="1"/>
        <end position="20"/>
    </location>
</feature>
<proteinExistence type="inferred from homology"/>
<organism evidence="12 13">
    <name type="scientific">Sphaerulina musiva (strain SO2202)</name>
    <name type="common">Poplar stem canker fungus</name>
    <name type="synonym">Septoria musiva</name>
    <dbReference type="NCBI Taxonomy" id="692275"/>
    <lineage>
        <taxon>Eukaryota</taxon>
        <taxon>Fungi</taxon>
        <taxon>Dikarya</taxon>
        <taxon>Ascomycota</taxon>
        <taxon>Pezizomycotina</taxon>
        <taxon>Dothideomycetes</taxon>
        <taxon>Dothideomycetidae</taxon>
        <taxon>Mycosphaerellales</taxon>
        <taxon>Mycosphaerellaceae</taxon>
        <taxon>Sphaerulina</taxon>
    </lineage>
</organism>
<feature type="transmembrane region" description="Helical" evidence="11">
    <location>
        <begin position="247"/>
        <end position="268"/>
    </location>
</feature>
<dbReference type="AlphaFoldDB" id="N1QIX5"/>
<keyword evidence="6" id="KW-0256">Endoplasmic reticulum</keyword>
<reference evidence="12 13" key="1">
    <citation type="journal article" date="2012" name="PLoS Pathog.">
        <title>Diverse lifestyles and strategies of plant pathogenesis encoded in the genomes of eighteen Dothideomycetes fungi.</title>
        <authorList>
            <person name="Ohm R.A."/>
            <person name="Feau N."/>
            <person name="Henrissat B."/>
            <person name="Schoch C.L."/>
            <person name="Horwitz B.A."/>
            <person name="Barry K.W."/>
            <person name="Condon B.J."/>
            <person name="Copeland A.C."/>
            <person name="Dhillon B."/>
            <person name="Glaser F."/>
            <person name="Hesse C.N."/>
            <person name="Kosti I."/>
            <person name="LaButti K."/>
            <person name="Lindquist E.A."/>
            <person name="Lucas S."/>
            <person name="Salamov A.A."/>
            <person name="Bradshaw R.E."/>
            <person name="Ciuffetti L."/>
            <person name="Hamelin R.C."/>
            <person name="Kema G.H.J."/>
            <person name="Lawrence C."/>
            <person name="Scott J.A."/>
            <person name="Spatafora J.W."/>
            <person name="Turgeon B.G."/>
            <person name="de Wit P.J.G.M."/>
            <person name="Zhong S."/>
            <person name="Goodwin S.B."/>
            <person name="Grigoriev I.V."/>
        </authorList>
    </citation>
    <scope>NUCLEOTIDE SEQUENCE [LARGE SCALE GENOMIC DNA]</scope>
    <source>
        <strain evidence="12 13">SO2202</strain>
    </source>
</reference>
<dbReference type="STRING" id="692275.N1QIX5"/>
<evidence type="ECO:0000256" key="4">
    <source>
        <dbReference type="ARBA" id="ARBA00022597"/>
    </source>
</evidence>
<evidence type="ECO:0000256" key="10">
    <source>
        <dbReference type="SAM" id="MobiDB-lite"/>
    </source>
</evidence>
<dbReference type="RefSeq" id="XP_016764343.1">
    <property type="nucleotide sequence ID" value="XM_016903112.1"/>
</dbReference>
<evidence type="ECO:0000256" key="8">
    <source>
        <dbReference type="ARBA" id="ARBA00023136"/>
    </source>
</evidence>
<evidence type="ECO:0000313" key="12">
    <source>
        <dbReference type="EMBL" id="EMF16222.1"/>
    </source>
</evidence>
<protein>
    <recommendedName>
        <fullName evidence="9">UDP-galactose transporter homolog 1</fullName>
    </recommendedName>
</protein>
<feature type="transmembrane region" description="Helical" evidence="11">
    <location>
        <begin position="312"/>
        <end position="335"/>
    </location>
</feature>
<accession>N1QIX5</accession>
<evidence type="ECO:0000256" key="1">
    <source>
        <dbReference type="ARBA" id="ARBA00004477"/>
    </source>
</evidence>
<dbReference type="OrthoDB" id="1601at2759"/>
<dbReference type="PANTHER" id="PTHR10778:SF10">
    <property type="entry name" value="SOLUTE CARRIER FAMILY 35 MEMBER B1"/>
    <property type="match status" value="1"/>
</dbReference>
<feature type="transmembrane region" description="Helical" evidence="11">
    <location>
        <begin position="43"/>
        <end position="63"/>
    </location>
</feature>
<feature type="transmembrane region" description="Helical" evidence="11">
    <location>
        <begin position="176"/>
        <end position="195"/>
    </location>
</feature>
<keyword evidence="3" id="KW-0813">Transport</keyword>
<feature type="transmembrane region" description="Helical" evidence="11">
    <location>
        <begin position="83"/>
        <end position="102"/>
    </location>
</feature>
<dbReference type="OMA" id="CGAIGQV"/>
<dbReference type="InterPro" id="IPR037185">
    <property type="entry name" value="EmrE-like"/>
</dbReference>
<keyword evidence="8 11" id="KW-0472">Membrane</keyword>
<dbReference type="GO" id="GO:0005789">
    <property type="term" value="C:endoplasmic reticulum membrane"/>
    <property type="evidence" value="ECO:0007669"/>
    <property type="project" value="UniProtKB-SubCell"/>
</dbReference>
<keyword evidence="13" id="KW-1185">Reference proteome</keyword>
<dbReference type="InterPro" id="IPR013657">
    <property type="entry name" value="SCL35B1-4/HUT1"/>
</dbReference>
<name>N1QIX5_SPHMS</name>